<organism evidence="1 2">
    <name type="scientific">Ancylostoma ceylanicum</name>
    <dbReference type="NCBI Taxonomy" id="53326"/>
    <lineage>
        <taxon>Eukaryota</taxon>
        <taxon>Metazoa</taxon>
        <taxon>Ecdysozoa</taxon>
        <taxon>Nematoda</taxon>
        <taxon>Chromadorea</taxon>
        <taxon>Rhabditida</taxon>
        <taxon>Rhabditina</taxon>
        <taxon>Rhabditomorpha</taxon>
        <taxon>Strongyloidea</taxon>
        <taxon>Ancylostomatidae</taxon>
        <taxon>Ancylostomatinae</taxon>
        <taxon>Ancylostoma</taxon>
    </lineage>
</organism>
<accession>A0A016URN0</accession>
<keyword evidence="2" id="KW-1185">Reference proteome</keyword>
<reference evidence="2" key="1">
    <citation type="journal article" date="2015" name="Nat. Genet.">
        <title>The genome and transcriptome of the zoonotic hookworm Ancylostoma ceylanicum identify infection-specific gene families.</title>
        <authorList>
            <person name="Schwarz E.M."/>
            <person name="Hu Y."/>
            <person name="Antoshechkin I."/>
            <person name="Miller M.M."/>
            <person name="Sternberg P.W."/>
            <person name="Aroian R.V."/>
        </authorList>
    </citation>
    <scope>NUCLEOTIDE SEQUENCE</scope>
    <source>
        <strain evidence="2">HY135</strain>
    </source>
</reference>
<proteinExistence type="predicted"/>
<evidence type="ECO:0000313" key="1">
    <source>
        <dbReference type="EMBL" id="EYC17566.1"/>
    </source>
</evidence>
<dbReference type="EMBL" id="JARK01001366">
    <property type="protein sequence ID" value="EYC17566.1"/>
    <property type="molecule type" value="Genomic_DNA"/>
</dbReference>
<evidence type="ECO:0000313" key="2">
    <source>
        <dbReference type="Proteomes" id="UP000024635"/>
    </source>
</evidence>
<name>A0A016URN0_9BILA</name>
<gene>
    <name evidence="1" type="primary">Acey_s0030.g2139</name>
    <name evidence="1" type="ORF">Y032_0030g2139</name>
</gene>
<dbReference type="AlphaFoldDB" id="A0A016URN0"/>
<dbReference type="Proteomes" id="UP000024635">
    <property type="component" value="Unassembled WGS sequence"/>
</dbReference>
<sequence>MFDIRRIRSLRNDDVLYYWGKGACPTGKCRPPTYGCNKTTGLCFTPVPTTTTTTTTRKPNICTIFGCFAV</sequence>
<protein>
    <submittedName>
        <fullName evidence="1">Uncharacterized protein</fullName>
    </submittedName>
</protein>
<comment type="caution">
    <text evidence="1">The sequence shown here is derived from an EMBL/GenBank/DDBJ whole genome shotgun (WGS) entry which is preliminary data.</text>
</comment>